<feature type="chain" id="PRO_5001643258" description="Peptidase A1 domain-containing protein" evidence="1">
    <location>
        <begin position="20"/>
        <end position="149"/>
    </location>
</feature>
<dbReference type="Pfam" id="PF00026">
    <property type="entry name" value="Asp"/>
    <property type="match status" value="1"/>
</dbReference>
<sequence>MIHLFSLFIALAIPGLSNAITVPFRRQSPPHSTSFNFTNINVGDNEDIYVGTIYLADQPFTVQLDTGSADLWLDTSGLDLTKLPGLINTGVEGEIDYADGSGAKGPIYLGPVQFGDFLVQKQAFISAPGSNAVSAGDKGLLGVGPKTSI</sequence>
<evidence type="ECO:0000256" key="1">
    <source>
        <dbReference type="SAM" id="SignalP"/>
    </source>
</evidence>
<dbReference type="PROSITE" id="PS51767">
    <property type="entry name" value="PEPTIDASE_A1"/>
    <property type="match status" value="1"/>
</dbReference>
<proteinExistence type="predicted"/>
<keyword evidence="4" id="KW-1185">Reference proteome</keyword>
<keyword evidence="1" id="KW-0732">Signal</keyword>
<organism evidence="3 4">
    <name type="scientific">Jaapia argillacea MUCL 33604</name>
    <dbReference type="NCBI Taxonomy" id="933084"/>
    <lineage>
        <taxon>Eukaryota</taxon>
        <taxon>Fungi</taxon>
        <taxon>Dikarya</taxon>
        <taxon>Basidiomycota</taxon>
        <taxon>Agaricomycotina</taxon>
        <taxon>Agaricomycetes</taxon>
        <taxon>Agaricomycetidae</taxon>
        <taxon>Jaapiales</taxon>
        <taxon>Jaapiaceae</taxon>
        <taxon>Jaapia</taxon>
    </lineage>
</organism>
<dbReference type="AlphaFoldDB" id="A0A067PL56"/>
<feature type="domain" description="Peptidase A1" evidence="2">
    <location>
        <begin position="49"/>
        <end position="149"/>
    </location>
</feature>
<name>A0A067PL56_9AGAM</name>
<dbReference type="OrthoDB" id="771136at2759"/>
<evidence type="ECO:0000259" key="2">
    <source>
        <dbReference type="PROSITE" id="PS51767"/>
    </source>
</evidence>
<dbReference type="Proteomes" id="UP000027265">
    <property type="component" value="Unassembled WGS sequence"/>
</dbReference>
<gene>
    <name evidence="3" type="ORF">JAAARDRAFT_48835</name>
</gene>
<dbReference type="HOGENOM" id="CLU_1749930_0_0_1"/>
<feature type="signal peptide" evidence="1">
    <location>
        <begin position="1"/>
        <end position="19"/>
    </location>
</feature>
<dbReference type="Gene3D" id="2.40.70.10">
    <property type="entry name" value="Acid Proteases"/>
    <property type="match status" value="1"/>
</dbReference>
<evidence type="ECO:0000313" key="4">
    <source>
        <dbReference type="Proteomes" id="UP000027265"/>
    </source>
</evidence>
<protein>
    <recommendedName>
        <fullName evidence="2">Peptidase A1 domain-containing protein</fullName>
    </recommendedName>
</protein>
<dbReference type="InterPro" id="IPR033121">
    <property type="entry name" value="PEPTIDASE_A1"/>
</dbReference>
<evidence type="ECO:0000313" key="3">
    <source>
        <dbReference type="EMBL" id="KDQ55529.1"/>
    </source>
</evidence>
<dbReference type="EMBL" id="KL197725">
    <property type="protein sequence ID" value="KDQ55529.1"/>
    <property type="molecule type" value="Genomic_DNA"/>
</dbReference>
<dbReference type="SUPFAM" id="SSF50630">
    <property type="entry name" value="Acid proteases"/>
    <property type="match status" value="1"/>
</dbReference>
<dbReference type="InterPro" id="IPR021109">
    <property type="entry name" value="Peptidase_aspartic_dom_sf"/>
</dbReference>
<dbReference type="InParanoid" id="A0A067PL56"/>
<accession>A0A067PL56</accession>
<reference evidence="4" key="1">
    <citation type="journal article" date="2014" name="Proc. Natl. Acad. Sci. U.S.A.">
        <title>Extensive sampling of basidiomycete genomes demonstrates inadequacy of the white-rot/brown-rot paradigm for wood decay fungi.</title>
        <authorList>
            <person name="Riley R."/>
            <person name="Salamov A.A."/>
            <person name="Brown D.W."/>
            <person name="Nagy L.G."/>
            <person name="Floudas D."/>
            <person name="Held B.W."/>
            <person name="Levasseur A."/>
            <person name="Lombard V."/>
            <person name="Morin E."/>
            <person name="Otillar R."/>
            <person name="Lindquist E.A."/>
            <person name="Sun H."/>
            <person name="LaButti K.M."/>
            <person name="Schmutz J."/>
            <person name="Jabbour D."/>
            <person name="Luo H."/>
            <person name="Baker S.E."/>
            <person name="Pisabarro A.G."/>
            <person name="Walton J.D."/>
            <person name="Blanchette R.A."/>
            <person name="Henrissat B."/>
            <person name="Martin F."/>
            <person name="Cullen D."/>
            <person name="Hibbett D.S."/>
            <person name="Grigoriev I.V."/>
        </authorList>
    </citation>
    <scope>NUCLEOTIDE SEQUENCE [LARGE SCALE GENOMIC DNA]</scope>
    <source>
        <strain evidence="4">MUCL 33604</strain>
    </source>
</reference>